<dbReference type="EMBL" id="JBHTLM010000001">
    <property type="protein sequence ID" value="MFD1174823.1"/>
    <property type="molecule type" value="Genomic_DNA"/>
</dbReference>
<keyword evidence="2" id="KW-0813">Transport</keyword>
<feature type="transmembrane region" description="Helical" evidence="7">
    <location>
        <begin position="44"/>
        <end position="62"/>
    </location>
</feature>
<feature type="transmembrane region" description="Helical" evidence="7">
    <location>
        <begin position="267"/>
        <end position="285"/>
    </location>
</feature>
<dbReference type="InterPro" id="IPR036259">
    <property type="entry name" value="MFS_trans_sf"/>
</dbReference>
<dbReference type="PROSITE" id="PS50850">
    <property type="entry name" value="MFS"/>
    <property type="match status" value="1"/>
</dbReference>
<feature type="transmembrane region" description="Helical" evidence="7">
    <location>
        <begin position="133"/>
        <end position="156"/>
    </location>
</feature>
<keyword evidence="4 7" id="KW-0812">Transmembrane</keyword>
<name>A0ABW3RQT3_9BACL</name>
<feature type="transmembrane region" description="Helical" evidence="7">
    <location>
        <begin position="291"/>
        <end position="312"/>
    </location>
</feature>
<feature type="transmembrane region" description="Helical" evidence="7">
    <location>
        <begin position="241"/>
        <end position="260"/>
    </location>
</feature>
<keyword evidence="10" id="KW-1185">Reference proteome</keyword>
<dbReference type="Proteomes" id="UP001597262">
    <property type="component" value="Unassembled WGS sequence"/>
</dbReference>
<dbReference type="InterPro" id="IPR020846">
    <property type="entry name" value="MFS_dom"/>
</dbReference>
<proteinExistence type="predicted"/>
<evidence type="ECO:0000256" key="2">
    <source>
        <dbReference type="ARBA" id="ARBA00022448"/>
    </source>
</evidence>
<evidence type="ECO:0000256" key="4">
    <source>
        <dbReference type="ARBA" id="ARBA00022692"/>
    </source>
</evidence>
<dbReference type="Pfam" id="PF07690">
    <property type="entry name" value="MFS_1"/>
    <property type="match status" value="1"/>
</dbReference>
<feature type="transmembrane region" description="Helical" evidence="7">
    <location>
        <begin position="364"/>
        <end position="384"/>
    </location>
</feature>
<feature type="domain" description="Major facilitator superfamily (MFS) profile" evidence="8">
    <location>
        <begin position="7"/>
        <end position="387"/>
    </location>
</feature>
<keyword evidence="6 7" id="KW-0472">Membrane</keyword>
<accession>A0ABW3RQT3</accession>
<feature type="transmembrane region" description="Helical" evidence="7">
    <location>
        <begin position="74"/>
        <end position="96"/>
    </location>
</feature>
<gene>
    <name evidence="9" type="ORF">ACFQ3W_00675</name>
</gene>
<feature type="transmembrane region" description="Helical" evidence="7">
    <location>
        <begin position="201"/>
        <end position="221"/>
    </location>
</feature>
<evidence type="ECO:0000256" key="5">
    <source>
        <dbReference type="ARBA" id="ARBA00022989"/>
    </source>
</evidence>
<feature type="transmembrane region" description="Helical" evidence="7">
    <location>
        <begin position="102"/>
        <end position="121"/>
    </location>
</feature>
<comment type="subcellular location">
    <subcellularLocation>
        <location evidence="1">Cell membrane</location>
        <topology evidence="1">Multi-pass membrane protein</topology>
    </subcellularLocation>
</comment>
<evidence type="ECO:0000256" key="7">
    <source>
        <dbReference type="SAM" id="Phobius"/>
    </source>
</evidence>
<evidence type="ECO:0000256" key="3">
    <source>
        <dbReference type="ARBA" id="ARBA00022475"/>
    </source>
</evidence>
<dbReference type="InterPro" id="IPR011701">
    <property type="entry name" value="MFS"/>
</dbReference>
<dbReference type="PANTHER" id="PTHR23517:SF2">
    <property type="entry name" value="MULTIDRUG RESISTANCE PROTEIN MDTH"/>
    <property type="match status" value="1"/>
</dbReference>
<dbReference type="Gene3D" id="1.20.1250.20">
    <property type="entry name" value="MFS general substrate transporter like domains"/>
    <property type="match status" value="1"/>
</dbReference>
<evidence type="ECO:0000256" key="1">
    <source>
        <dbReference type="ARBA" id="ARBA00004651"/>
    </source>
</evidence>
<dbReference type="InterPro" id="IPR050171">
    <property type="entry name" value="MFS_Transporters"/>
</dbReference>
<dbReference type="RefSeq" id="WP_379315586.1">
    <property type="nucleotide sequence ID" value="NZ_JBHTLM010000001.1"/>
</dbReference>
<organism evidence="9 10">
    <name type="scientific">Paenibacillus puldeungensis</name>
    <dbReference type="NCBI Taxonomy" id="696536"/>
    <lineage>
        <taxon>Bacteria</taxon>
        <taxon>Bacillati</taxon>
        <taxon>Bacillota</taxon>
        <taxon>Bacilli</taxon>
        <taxon>Bacillales</taxon>
        <taxon>Paenibacillaceae</taxon>
        <taxon>Paenibacillus</taxon>
    </lineage>
</organism>
<dbReference type="SUPFAM" id="SSF103473">
    <property type="entry name" value="MFS general substrate transporter"/>
    <property type="match status" value="1"/>
</dbReference>
<reference evidence="10" key="1">
    <citation type="journal article" date="2019" name="Int. J. Syst. Evol. Microbiol.">
        <title>The Global Catalogue of Microorganisms (GCM) 10K type strain sequencing project: providing services to taxonomists for standard genome sequencing and annotation.</title>
        <authorList>
            <consortium name="The Broad Institute Genomics Platform"/>
            <consortium name="The Broad Institute Genome Sequencing Center for Infectious Disease"/>
            <person name="Wu L."/>
            <person name="Ma J."/>
        </authorList>
    </citation>
    <scope>NUCLEOTIDE SEQUENCE [LARGE SCALE GENOMIC DNA]</scope>
    <source>
        <strain evidence="10">CCUG 59189</strain>
    </source>
</reference>
<feature type="transmembrane region" description="Helical" evidence="7">
    <location>
        <begin position="324"/>
        <end position="348"/>
    </location>
</feature>
<sequence length="396" mass="41629">MNKQPGRAIFSAFAAYLIAMGAISISSALSAISADFPQYSDLTIQMLSTLPPLFIMIGNLVAPAIANKLSKKRTILLGCLLFAVGMLPMWIQGFAFLMSTRVIIGFGIGIMMPLSTSLIFTHATSPEQAQKGVGLQQCGGGVGMLFMSLVGAALVTVSWHRIFLVHVIGLVAFLLVLIFCPQDHPETEAQEKSETGFSKGTVYVCVIMFIYLIFFNPHASILPFKLAQDGFGDKVAGVTGIALSLMVVGVTVGGLLMAAVVKVLKNYTLPVGLIMAVVGMLLCGLKNGGSGIIIAGSLIVGLGMGLAVGSLMGMAGATAKGPQYVAFATSMAGIAMTLGQFVCLYITVPITKAVFGSGWTYDNVYVVCGIALAILVVVTFINSLKEKHPEVELKQN</sequence>
<evidence type="ECO:0000313" key="9">
    <source>
        <dbReference type="EMBL" id="MFD1174823.1"/>
    </source>
</evidence>
<evidence type="ECO:0000259" key="8">
    <source>
        <dbReference type="PROSITE" id="PS50850"/>
    </source>
</evidence>
<evidence type="ECO:0000313" key="10">
    <source>
        <dbReference type="Proteomes" id="UP001597262"/>
    </source>
</evidence>
<dbReference type="PANTHER" id="PTHR23517">
    <property type="entry name" value="RESISTANCE PROTEIN MDTM, PUTATIVE-RELATED-RELATED"/>
    <property type="match status" value="1"/>
</dbReference>
<protein>
    <submittedName>
        <fullName evidence="9">MFS transporter</fullName>
    </submittedName>
</protein>
<evidence type="ECO:0000256" key="6">
    <source>
        <dbReference type="ARBA" id="ARBA00023136"/>
    </source>
</evidence>
<keyword evidence="3" id="KW-1003">Cell membrane</keyword>
<keyword evidence="5 7" id="KW-1133">Transmembrane helix</keyword>
<comment type="caution">
    <text evidence="9">The sequence shown here is derived from an EMBL/GenBank/DDBJ whole genome shotgun (WGS) entry which is preliminary data.</text>
</comment>
<feature type="transmembrane region" description="Helical" evidence="7">
    <location>
        <begin position="162"/>
        <end position="180"/>
    </location>
</feature>